<feature type="domain" description="BPL/LPL catalytic" evidence="3">
    <location>
        <begin position="364"/>
        <end position="566"/>
    </location>
</feature>
<dbReference type="InterPro" id="IPR004143">
    <property type="entry name" value="BPL_LPL_catalytic"/>
</dbReference>
<evidence type="ECO:0000259" key="3">
    <source>
        <dbReference type="PROSITE" id="PS51733"/>
    </source>
</evidence>
<dbReference type="EMBL" id="MU155308">
    <property type="protein sequence ID" value="KAF9476063.1"/>
    <property type="molecule type" value="Genomic_DNA"/>
</dbReference>
<dbReference type="Pfam" id="PF03099">
    <property type="entry name" value="BPL_LplA_LipB"/>
    <property type="match status" value="1"/>
</dbReference>
<dbReference type="PROSITE" id="PS51733">
    <property type="entry name" value="BPL_LPL_CATALYTIC"/>
    <property type="match status" value="1"/>
</dbReference>
<dbReference type="PANTHER" id="PTHR12835">
    <property type="entry name" value="BIOTIN PROTEIN LIGASE"/>
    <property type="match status" value="1"/>
</dbReference>
<dbReference type="PANTHER" id="PTHR12835:SF5">
    <property type="entry name" value="BIOTIN--PROTEIN LIGASE"/>
    <property type="match status" value="1"/>
</dbReference>
<dbReference type="InterPro" id="IPR004408">
    <property type="entry name" value="Biotin_CoA_COase_ligase"/>
</dbReference>
<keyword evidence="2" id="KW-0436">Ligase</keyword>
<comment type="caution">
    <text evidence="4">The sequence shown here is derived from an EMBL/GenBank/DDBJ whole genome shotgun (WGS) entry which is preliminary data.</text>
</comment>
<dbReference type="CDD" id="cd16442">
    <property type="entry name" value="BPL"/>
    <property type="match status" value="1"/>
</dbReference>
<evidence type="ECO:0000256" key="2">
    <source>
        <dbReference type="ARBA" id="ARBA00022598"/>
    </source>
</evidence>
<accession>A0A9P6CXX2</accession>
<sequence>MNVLVYSGPEILPTSLNHTLASLRYILVPNYTVQSISQHALTTQPWQSSCALLVLPRSREHFVSSASKQIKAFVEDGGACLILGTDATAMPRSQAGFALGATSLSLGLEAGAVESPLKFYDKLSNCYITTDVEHRVEPRAIGLRSANGTEAKGIYDTEAAQFQGFSGVKDVSILAHGAEGSIAGLFLGVGKGHVAFWGPSIEYPLTEKPASSIVSALKIEDIISSDRARNKLLATTLSHLGLKVPPEEEHKHMIARPLPQFLTSAPTKPEIVEKILDDIAAPQSGAQLTMFKDANDEFYFHPLQESAELLETTRENAQTSSDPATWQPKHIVICRDGVLPAKNLTPLFDLNLFHNALANARQKQGVIAPSSAWGIGEAVLYGEAVTSTQTMLDKNPRLLTQLPVPLLSIASHQLTGRGRGSNVWLSPSGCLQFSLTLRVALDRFPAGKLVFVQYLFALAVAEACRSESVLGSSGAGEKVRIKWPNDLYAVTGPAKGDLRKIGGVLVNTSFSSGKVDIVIGCGLNVLNPPPITSLSQLQHGSRAELSLERTAAAIMTKFEQMWTVFVEGKGSFAPFIDLYLERWLHSDQAVTLTTTTPHTRVRITGITLDYGLLRTVPERSGMSAYPAKDDDYIDLQPDGNSFDLMTNLIRSKS</sequence>
<dbReference type="GO" id="GO:0005737">
    <property type="term" value="C:cytoplasm"/>
    <property type="evidence" value="ECO:0007669"/>
    <property type="project" value="TreeGrafter"/>
</dbReference>
<name>A0A9P6CXX2_9AGAR</name>
<dbReference type="OrthoDB" id="10250105at2759"/>
<evidence type="ECO:0000313" key="4">
    <source>
        <dbReference type="EMBL" id="KAF9476063.1"/>
    </source>
</evidence>
<comment type="similarity">
    <text evidence="1">Belongs to the biotin--protein ligase family.</text>
</comment>
<dbReference type="GO" id="GO:0004077">
    <property type="term" value="F:biotin--[biotin carboxyl-carrier protein] ligase activity"/>
    <property type="evidence" value="ECO:0007669"/>
    <property type="project" value="InterPro"/>
</dbReference>
<protein>
    <submittedName>
        <fullName evidence="4">Class II aaRS and biotin synthetase</fullName>
    </submittedName>
</protein>
<keyword evidence="5" id="KW-1185">Reference proteome</keyword>
<organism evidence="4 5">
    <name type="scientific">Pholiota conissans</name>
    <dbReference type="NCBI Taxonomy" id="109636"/>
    <lineage>
        <taxon>Eukaryota</taxon>
        <taxon>Fungi</taxon>
        <taxon>Dikarya</taxon>
        <taxon>Basidiomycota</taxon>
        <taxon>Agaricomycotina</taxon>
        <taxon>Agaricomycetes</taxon>
        <taxon>Agaricomycetidae</taxon>
        <taxon>Agaricales</taxon>
        <taxon>Agaricineae</taxon>
        <taxon>Strophariaceae</taxon>
        <taxon>Pholiota</taxon>
    </lineage>
</organism>
<dbReference type="InterPro" id="IPR045864">
    <property type="entry name" value="aa-tRNA-synth_II/BPL/LPL"/>
</dbReference>
<evidence type="ECO:0000313" key="5">
    <source>
        <dbReference type="Proteomes" id="UP000807469"/>
    </source>
</evidence>
<evidence type="ECO:0000256" key="1">
    <source>
        <dbReference type="ARBA" id="ARBA00009934"/>
    </source>
</evidence>
<dbReference type="InterPro" id="IPR019197">
    <property type="entry name" value="Biotin-prot_ligase_N"/>
</dbReference>
<dbReference type="Proteomes" id="UP000807469">
    <property type="component" value="Unassembled WGS sequence"/>
</dbReference>
<dbReference type="AlphaFoldDB" id="A0A9P6CXX2"/>
<reference evidence="4" key="1">
    <citation type="submission" date="2020-11" db="EMBL/GenBank/DDBJ databases">
        <authorList>
            <consortium name="DOE Joint Genome Institute"/>
            <person name="Ahrendt S."/>
            <person name="Riley R."/>
            <person name="Andreopoulos W."/>
            <person name="Labutti K."/>
            <person name="Pangilinan J."/>
            <person name="Ruiz-Duenas F.J."/>
            <person name="Barrasa J.M."/>
            <person name="Sanchez-Garcia M."/>
            <person name="Camarero S."/>
            <person name="Miyauchi S."/>
            <person name="Serrano A."/>
            <person name="Linde D."/>
            <person name="Babiker R."/>
            <person name="Drula E."/>
            <person name="Ayuso-Fernandez I."/>
            <person name="Pacheco R."/>
            <person name="Padilla G."/>
            <person name="Ferreira P."/>
            <person name="Barriuso J."/>
            <person name="Kellner H."/>
            <person name="Castanera R."/>
            <person name="Alfaro M."/>
            <person name="Ramirez L."/>
            <person name="Pisabarro A.G."/>
            <person name="Kuo A."/>
            <person name="Tritt A."/>
            <person name="Lipzen A."/>
            <person name="He G."/>
            <person name="Yan M."/>
            <person name="Ng V."/>
            <person name="Cullen D."/>
            <person name="Martin F."/>
            <person name="Rosso M.-N."/>
            <person name="Henrissat B."/>
            <person name="Hibbett D."/>
            <person name="Martinez A.T."/>
            <person name="Grigoriev I.V."/>
        </authorList>
    </citation>
    <scope>NUCLEOTIDE SEQUENCE</scope>
    <source>
        <strain evidence="4">CIRM-BRFM 674</strain>
    </source>
</reference>
<dbReference type="Gene3D" id="3.30.930.10">
    <property type="entry name" value="Bira Bifunctional Protein, Domain 2"/>
    <property type="match status" value="1"/>
</dbReference>
<proteinExistence type="inferred from homology"/>
<dbReference type="SUPFAM" id="SSF55681">
    <property type="entry name" value="Class II aaRS and biotin synthetases"/>
    <property type="match status" value="1"/>
</dbReference>
<dbReference type="Pfam" id="PF09825">
    <property type="entry name" value="BPL_N"/>
    <property type="match status" value="1"/>
</dbReference>
<dbReference type="NCBIfam" id="TIGR00121">
    <property type="entry name" value="birA_ligase"/>
    <property type="match status" value="1"/>
</dbReference>
<gene>
    <name evidence="4" type="ORF">BDN70DRAFT_882909</name>
</gene>